<protein>
    <submittedName>
        <fullName evidence="1">Uncharacterized protein</fullName>
    </submittedName>
</protein>
<keyword evidence="2" id="KW-1185">Reference proteome</keyword>
<dbReference type="PATRIC" id="fig|1149862.3.peg.1096"/>
<dbReference type="RefSeq" id="WP_007932085.1">
    <property type="nucleotide sequence ID" value="NZ_AKVJ01000011.1"/>
</dbReference>
<dbReference type="EMBL" id="AKVJ01000011">
    <property type="protein sequence ID" value="EIW19954.1"/>
    <property type="molecule type" value="Genomic_DNA"/>
</dbReference>
<evidence type="ECO:0000313" key="1">
    <source>
        <dbReference type="EMBL" id="EIW19954.1"/>
    </source>
</evidence>
<reference evidence="1 2" key="1">
    <citation type="journal article" date="2012" name="J. Bacteriol.">
        <title>Draft Genome Sequences for Two Metal-Reducing Pelosinus fermentans Strains Isolated from a Cr(VI)-Contaminated Site and for Type Strain R7.</title>
        <authorList>
            <person name="Brown S.D."/>
            <person name="Podar M."/>
            <person name="Klingeman D.M."/>
            <person name="Johnson C.M."/>
            <person name="Yang Z.K."/>
            <person name="Utturkar S.M."/>
            <person name="Land M.L."/>
            <person name="Mosher J.J."/>
            <person name="Hurt R.A.Jr."/>
            <person name="Phelps T.J."/>
            <person name="Palumbo A.V."/>
            <person name="Arkin A.P."/>
            <person name="Hazen T.C."/>
            <person name="Elias D.A."/>
        </authorList>
    </citation>
    <scope>NUCLEOTIDE SEQUENCE [LARGE SCALE GENOMIC DNA]</scope>
    <source>
        <strain evidence="1 2">B4</strain>
    </source>
</reference>
<comment type="caution">
    <text evidence="1">The sequence shown here is derived from an EMBL/GenBank/DDBJ whole genome shotgun (WGS) entry which is preliminary data.</text>
</comment>
<name>I9LHG6_9FIRM</name>
<sequence precursor="true">MTMKVLVAGTGCSSISALRALVQDVARRQDQIILADAQGRRIGQVKAPAAPQTAPVKYWNCKNCGHMAEQTPQLKELSFKWVGPLTSKTSCPNCGSYTLQQAYTESFKAGHFLVVKTHNSIRGKG</sequence>
<proteinExistence type="predicted"/>
<dbReference type="Proteomes" id="UP000004324">
    <property type="component" value="Unassembled WGS sequence"/>
</dbReference>
<dbReference type="OrthoDB" id="2734037at2"/>
<evidence type="ECO:0000313" key="2">
    <source>
        <dbReference type="Proteomes" id="UP000004324"/>
    </source>
</evidence>
<organism evidence="1 2">
    <name type="scientific">Pelosinus fermentans B4</name>
    <dbReference type="NCBI Taxonomy" id="1149862"/>
    <lineage>
        <taxon>Bacteria</taxon>
        <taxon>Bacillati</taxon>
        <taxon>Bacillota</taxon>
        <taxon>Negativicutes</taxon>
        <taxon>Selenomonadales</taxon>
        <taxon>Sporomusaceae</taxon>
        <taxon>Pelosinus</taxon>
    </lineage>
</organism>
<accession>I9LHG6</accession>
<gene>
    <name evidence="1" type="ORF">FB4_0205</name>
</gene>
<dbReference type="AlphaFoldDB" id="I9LHG6"/>